<dbReference type="InterPro" id="IPR027417">
    <property type="entry name" value="P-loop_NTPase"/>
</dbReference>
<name>A0A250XNL4_9CHLO</name>
<evidence type="ECO:0000256" key="2">
    <source>
        <dbReference type="SAM" id="MobiDB-lite"/>
    </source>
</evidence>
<dbReference type="CDD" id="cd06257">
    <property type="entry name" value="DnaJ"/>
    <property type="match status" value="1"/>
</dbReference>
<dbReference type="InterPro" id="IPR003959">
    <property type="entry name" value="ATPase_AAA_core"/>
</dbReference>
<comment type="similarity">
    <text evidence="1">Belongs to the AAA ATPase family. BCS1 subfamily.</text>
</comment>
<dbReference type="PROSITE" id="PS00674">
    <property type="entry name" value="AAA"/>
    <property type="match status" value="1"/>
</dbReference>
<dbReference type="PANTHER" id="PTHR23070">
    <property type="entry name" value="BCS1 AAA-TYPE ATPASE"/>
    <property type="match status" value="1"/>
</dbReference>
<feature type="compositionally biased region" description="Pro residues" evidence="2">
    <location>
        <begin position="726"/>
        <end position="749"/>
    </location>
</feature>
<evidence type="ECO:0000313" key="5">
    <source>
        <dbReference type="Proteomes" id="UP000232323"/>
    </source>
</evidence>
<comment type="caution">
    <text evidence="4">The sequence shown here is derived from an EMBL/GenBank/DDBJ whole genome shotgun (WGS) entry which is preliminary data.</text>
</comment>
<evidence type="ECO:0000313" key="4">
    <source>
        <dbReference type="EMBL" id="GAX84502.1"/>
    </source>
</evidence>
<dbReference type="InterPro" id="IPR001623">
    <property type="entry name" value="DnaJ_domain"/>
</dbReference>
<dbReference type="GO" id="GO:0005524">
    <property type="term" value="F:ATP binding"/>
    <property type="evidence" value="ECO:0007669"/>
    <property type="project" value="InterPro"/>
</dbReference>
<dbReference type="PROSITE" id="PS50076">
    <property type="entry name" value="DNAJ_2"/>
    <property type="match status" value="1"/>
</dbReference>
<feature type="domain" description="J" evidence="3">
    <location>
        <begin position="2"/>
        <end position="84"/>
    </location>
</feature>
<dbReference type="InterPro" id="IPR050747">
    <property type="entry name" value="Mitochondrial_chaperone_BCS1"/>
</dbReference>
<dbReference type="OrthoDB" id="10251412at2759"/>
<dbReference type="AlphaFoldDB" id="A0A250XNL4"/>
<dbReference type="InterPro" id="IPR036869">
    <property type="entry name" value="J_dom_sf"/>
</dbReference>
<protein>
    <recommendedName>
        <fullName evidence="3">J domain-containing protein</fullName>
    </recommendedName>
</protein>
<dbReference type="EMBL" id="BEGY01000127">
    <property type="protein sequence ID" value="GAX84502.1"/>
    <property type="molecule type" value="Genomic_DNA"/>
</dbReference>
<feature type="region of interest" description="Disordered" evidence="2">
    <location>
        <begin position="721"/>
        <end position="771"/>
    </location>
</feature>
<dbReference type="STRING" id="1157962.A0A250XNL4"/>
<accession>A0A250XNL4</accession>
<dbReference type="InterPro" id="IPR003593">
    <property type="entry name" value="AAA+_ATPase"/>
</dbReference>
<dbReference type="Proteomes" id="UP000232323">
    <property type="component" value="Unassembled WGS sequence"/>
</dbReference>
<evidence type="ECO:0000256" key="1">
    <source>
        <dbReference type="ARBA" id="ARBA00007448"/>
    </source>
</evidence>
<proteinExistence type="inferred from homology"/>
<dbReference type="SMART" id="SM00382">
    <property type="entry name" value="AAA"/>
    <property type="match status" value="1"/>
</dbReference>
<dbReference type="Pfam" id="PF00226">
    <property type="entry name" value="DnaJ"/>
    <property type="match status" value="1"/>
</dbReference>
<keyword evidence="5" id="KW-1185">Reference proteome</keyword>
<dbReference type="SUPFAM" id="SSF46565">
    <property type="entry name" value="Chaperone J-domain"/>
    <property type="match status" value="1"/>
</dbReference>
<dbReference type="Pfam" id="PF00004">
    <property type="entry name" value="AAA"/>
    <property type="match status" value="1"/>
</dbReference>
<dbReference type="GO" id="GO:0016887">
    <property type="term" value="F:ATP hydrolysis activity"/>
    <property type="evidence" value="ECO:0007669"/>
    <property type="project" value="InterPro"/>
</dbReference>
<sequence length="802" mass="89086">MDPHDVLNLPKNGFTIEQLRYNYKSLARQLHPDKRTMSEAEATHLFQILTDAYRKLVRELEDGQPGRDFAELREAARASTRKDGMSGGGMRGNGFDVDKFNTVFSEHRTPDPVIDGGYGRWMEQTDPGDAESRARSNALVVRRRDGQEPEAASIRACVPFSEIGVDVVSDYSRTDALGKALLYTDYRIAHSTDRLADKDEFHAVEQRSSRELRSIDALLAHRGSLTHDLSPDVASAREATLAAERERESRRLRALSDNPGQQGGMVHTMISSAVNGGCLSANAIKGMLLYDASTRFLPAVLKWVGSQLERFARRHASRVTRLHALSPKKAIRGSIVLQRNYESDGDGASMFDAVLSLASTLPNANKIRRTNCGIFLVETDAPFELAPDVLFRKVSVTDKDGTVSNMQIEVFSYALDLTSLRDFLDATEAEYARERENALGRQLYYFDELPVIPPMMRDSSGEGRTPDLSKAPRHLTFTMFPLHSNKSMRNMYGSSTTTVRRRVDFFIKNPSWYREKGIPHTLGILLHGSPGCGKTSLIKALSRDTRRHVVNLKLGSHTTIQQLNDLFYNSKIHVVREGVSSSYNVPIDRRILVLEDVDCLSDVVLSRDEESSVSNNPYALNLSVLLNLLDGVLETPGRILLMTSNHPERLDSALVRPGRIDVMVNFKKCSPADIIDMVDGICDVKLDRADVLRKLAHVDGLWTPAEVTKVIFDNVESPERAIESLSPPPSSPPVPLVSHLPPPSVPPPSSDSAKDGRAAVHPLLPTPDSAKRLLDDAPDAPLPFDLEHYWGNAIDEGLFIER</sequence>
<dbReference type="Gene3D" id="3.40.50.300">
    <property type="entry name" value="P-loop containing nucleotide triphosphate hydrolases"/>
    <property type="match status" value="1"/>
</dbReference>
<reference evidence="4 5" key="1">
    <citation type="submission" date="2017-08" db="EMBL/GenBank/DDBJ databases">
        <title>Acidophilic green algal genome provides insights into adaptation to an acidic environment.</title>
        <authorList>
            <person name="Hirooka S."/>
            <person name="Hirose Y."/>
            <person name="Kanesaki Y."/>
            <person name="Higuchi S."/>
            <person name="Fujiwara T."/>
            <person name="Onuma R."/>
            <person name="Era A."/>
            <person name="Ohbayashi R."/>
            <person name="Uzuka A."/>
            <person name="Nozaki H."/>
            <person name="Yoshikawa H."/>
            <person name="Miyagishima S.Y."/>
        </authorList>
    </citation>
    <scope>NUCLEOTIDE SEQUENCE [LARGE SCALE GENOMIC DNA]</scope>
    <source>
        <strain evidence="4 5">NIES-2499</strain>
    </source>
</reference>
<gene>
    <name evidence="4" type="ORF">CEUSTIGMA_g11922.t1</name>
</gene>
<organism evidence="4 5">
    <name type="scientific">Chlamydomonas eustigma</name>
    <dbReference type="NCBI Taxonomy" id="1157962"/>
    <lineage>
        <taxon>Eukaryota</taxon>
        <taxon>Viridiplantae</taxon>
        <taxon>Chlorophyta</taxon>
        <taxon>core chlorophytes</taxon>
        <taxon>Chlorophyceae</taxon>
        <taxon>CS clade</taxon>
        <taxon>Chlamydomonadales</taxon>
        <taxon>Chlamydomonadaceae</taxon>
        <taxon>Chlamydomonas</taxon>
    </lineage>
</organism>
<dbReference type="SMART" id="SM00271">
    <property type="entry name" value="DnaJ"/>
    <property type="match status" value="1"/>
</dbReference>
<evidence type="ECO:0000259" key="3">
    <source>
        <dbReference type="PROSITE" id="PS50076"/>
    </source>
</evidence>
<dbReference type="InterPro" id="IPR003960">
    <property type="entry name" value="ATPase_AAA_CS"/>
</dbReference>
<dbReference type="SUPFAM" id="SSF52540">
    <property type="entry name" value="P-loop containing nucleoside triphosphate hydrolases"/>
    <property type="match status" value="1"/>
</dbReference>
<dbReference type="Gene3D" id="1.10.287.110">
    <property type="entry name" value="DnaJ domain"/>
    <property type="match status" value="1"/>
</dbReference>